<dbReference type="RefSeq" id="WP_166191129.1">
    <property type="nucleotide sequence ID" value="NZ_CP049811.1"/>
</dbReference>
<evidence type="ECO:0000256" key="1">
    <source>
        <dbReference type="SAM" id="SignalP"/>
    </source>
</evidence>
<dbReference type="Proteomes" id="UP000500791">
    <property type="component" value="Chromosome"/>
</dbReference>
<reference evidence="2 3" key="1">
    <citation type="submission" date="2020-03" db="EMBL/GenBank/DDBJ databases">
        <title>Complete genome sequence of Monaibacterium sp. ALG8 with diverse plasmids.</title>
        <authorList>
            <person name="Sun C."/>
        </authorList>
    </citation>
    <scope>NUCLEOTIDE SEQUENCE [LARGE SCALE GENOMIC DNA]</scope>
    <source>
        <strain evidence="2 3">ALG8</strain>
    </source>
</reference>
<sequence>MKRTIIALATAATFAAPAAFAEAHAEMSMGEGLTMFESLVSNELGQLGVEADVTTLTLGQLAQIKDIVEGDETTSVKKENIEAIIN</sequence>
<keyword evidence="3" id="KW-1185">Reference proteome</keyword>
<feature type="chain" id="PRO_5026244176" evidence="1">
    <location>
        <begin position="22"/>
        <end position="86"/>
    </location>
</feature>
<keyword evidence="1" id="KW-0732">Signal</keyword>
<proteinExistence type="predicted"/>
<dbReference type="KEGG" id="mon:G8E03_09795"/>
<evidence type="ECO:0000313" key="3">
    <source>
        <dbReference type="Proteomes" id="UP000500791"/>
    </source>
</evidence>
<protein>
    <submittedName>
        <fullName evidence="2">Uncharacterized protein</fullName>
    </submittedName>
</protein>
<gene>
    <name evidence="2" type="ORF">G8E03_09795</name>
</gene>
<feature type="signal peptide" evidence="1">
    <location>
        <begin position="1"/>
        <end position="21"/>
    </location>
</feature>
<dbReference type="AlphaFoldDB" id="A0A6G7VMG2"/>
<dbReference type="EMBL" id="CP049811">
    <property type="protein sequence ID" value="QIK41038.1"/>
    <property type="molecule type" value="Genomic_DNA"/>
</dbReference>
<organism evidence="2 3">
    <name type="scientific">Pontivivens nitratireducens</name>
    <dbReference type="NCBI Taxonomy" id="2758038"/>
    <lineage>
        <taxon>Bacteria</taxon>
        <taxon>Pseudomonadati</taxon>
        <taxon>Pseudomonadota</taxon>
        <taxon>Alphaproteobacteria</taxon>
        <taxon>Rhodobacterales</taxon>
        <taxon>Paracoccaceae</taxon>
        <taxon>Pontivivens</taxon>
    </lineage>
</organism>
<name>A0A6G7VMG2_9RHOB</name>
<accession>A0A6G7VMG2</accession>
<evidence type="ECO:0000313" key="2">
    <source>
        <dbReference type="EMBL" id="QIK41038.1"/>
    </source>
</evidence>